<dbReference type="PANTHER" id="PTHR30096:SF0">
    <property type="entry name" value="4,5-DOPA DIOXYGENASE EXTRADIOL-LIKE PROTEIN"/>
    <property type="match status" value="1"/>
</dbReference>
<dbReference type="EMBL" id="QLNQ01000020">
    <property type="protein sequence ID" value="RCK65529.1"/>
    <property type="molecule type" value="Genomic_DNA"/>
</dbReference>
<comment type="cofactor">
    <cofactor evidence="1">
        <name>Zn(2+)</name>
        <dbReference type="ChEBI" id="CHEBI:29105"/>
    </cofactor>
</comment>
<evidence type="ECO:0000313" key="8">
    <source>
        <dbReference type="Proteomes" id="UP000253472"/>
    </source>
</evidence>
<dbReference type="CDD" id="cd07363">
    <property type="entry name" value="45_DOPA_Dioxygenase"/>
    <property type="match status" value="1"/>
</dbReference>
<keyword evidence="3" id="KW-0479">Metal-binding</keyword>
<dbReference type="Proteomes" id="UP000253472">
    <property type="component" value="Unassembled WGS sequence"/>
</dbReference>
<proteinExistence type="inferred from homology"/>
<dbReference type="InterPro" id="IPR014436">
    <property type="entry name" value="Extradiol_dOase_DODA"/>
</dbReference>
<accession>A0A367YIV4</accession>
<keyword evidence="5" id="KW-0560">Oxidoreductase</keyword>
<dbReference type="STRING" id="5486.A0A367YIV4"/>
<dbReference type="GO" id="GO:0008270">
    <property type="term" value="F:zinc ion binding"/>
    <property type="evidence" value="ECO:0007669"/>
    <property type="project" value="InterPro"/>
</dbReference>
<evidence type="ECO:0000256" key="2">
    <source>
        <dbReference type="ARBA" id="ARBA00007581"/>
    </source>
</evidence>
<evidence type="ECO:0000256" key="4">
    <source>
        <dbReference type="ARBA" id="ARBA00022833"/>
    </source>
</evidence>
<name>A0A367YIV4_9ASCO</name>
<evidence type="ECO:0000313" key="7">
    <source>
        <dbReference type="EMBL" id="RCK65529.1"/>
    </source>
</evidence>
<dbReference type="GO" id="GO:0008198">
    <property type="term" value="F:ferrous iron binding"/>
    <property type="evidence" value="ECO:0007669"/>
    <property type="project" value="InterPro"/>
</dbReference>
<keyword evidence="7" id="KW-0223">Dioxygenase</keyword>
<protein>
    <submittedName>
        <fullName evidence="7">4,5-DOPA dioxygenase extradiol-like protein</fullName>
    </submittedName>
</protein>
<evidence type="ECO:0000256" key="1">
    <source>
        <dbReference type="ARBA" id="ARBA00001947"/>
    </source>
</evidence>
<dbReference type="InterPro" id="IPR004183">
    <property type="entry name" value="Xdiol_dOase_suB"/>
</dbReference>
<dbReference type="GO" id="GO:0016702">
    <property type="term" value="F:oxidoreductase activity, acting on single donors with incorporation of molecular oxygen, incorporation of two atoms of oxygen"/>
    <property type="evidence" value="ECO:0007669"/>
    <property type="project" value="UniProtKB-ARBA"/>
</dbReference>
<evidence type="ECO:0000259" key="6">
    <source>
        <dbReference type="Pfam" id="PF02900"/>
    </source>
</evidence>
<keyword evidence="4" id="KW-0862">Zinc</keyword>
<dbReference type="SUPFAM" id="SSF53213">
    <property type="entry name" value="LigB-like"/>
    <property type="match status" value="1"/>
</dbReference>
<dbReference type="OrthoDB" id="7396853at2759"/>
<comment type="similarity">
    <text evidence="2">Belongs to the DODA-type extradiol aromatic ring-opening dioxygenase family.</text>
</comment>
<keyword evidence="8" id="KW-1185">Reference proteome</keyword>
<evidence type="ECO:0000256" key="5">
    <source>
        <dbReference type="ARBA" id="ARBA00023002"/>
    </source>
</evidence>
<dbReference type="PANTHER" id="PTHR30096">
    <property type="entry name" value="4,5-DOPA DIOXYGENASE EXTRADIOL-LIKE PROTEIN"/>
    <property type="match status" value="1"/>
</dbReference>
<reference evidence="7 8" key="1">
    <citation type="submission" date="2018-06" db="EMBL/GenBank/DDBJ databases">
        <title>Whole genome sequencing of Candida tropicalis (genome annotated by CSBL at Korea University).</title>
        <authorList>
            <person name="Ahn J."/>
        </authorList>
    </citation>
    <scope>NUCLEOTIDE SEQUENCE [LARGE SCALE GENOMIC DNA]</scope>
    <source>
        <strain evidence="7 8">ATCC 20962</strain>
    </source>
</reference>
<dbReference type="AlphaFoldDB" id="A0A367YIV4"/>
<feature type="domain" description="Extradiol ring-cleavage dioxygenase class III enzyme subunit B" evidence="6">
    <location>
        <begin position="46"/>
        <end position="331"/>
    </location>
</feature>
<dbReference type="Pfam" id="PF02900">
    <property type="entry name" value="LigB"/>
    <property type="match status" value="1"/>
</dbReference>
<gene>
    <name evidence="7" type="ORF">Cantr_01432</name>
</gene>
<dbReference type="Gene3D" id="3.40.830.10">
    <property type="entry name" value="LigB-like"/>
    <property type="match status" value="1"/>
</dbReference>
<sequence>MNLYIIPVVLSALYYYYYHKNTTPVMSAATTTITKKFIQNPNPFPTYFFSHGGPTFMYEEDQMGDKGAWNMVKRIGTNIKKNWRPDYIIVVSAHWQSSGSNMIEINYPQKTRENPLVYDFYGFPDYMYKEEFHTLNNLFVVNEIKLELEKNGFNSTITNRGLDHGVWVPFKVAFSDYTTQSKVQPEEKGLDLPDTAVIQVSLTGNDRDFDKHFKLGQALSKFKNELIWDEAKQRYLSGLVVCSGMSVHNLRDLGVSFRYPKGMSYVKPFNQLLTQTVETKRGSDLLDAFNQMQSNPLLRQAHPTLEHFLPIVVAGGIASQANDNIKELYNSALFSLGWGIYQVGEYNKPATL</sequence>
<comment type="caution">
    <text evidence="7">The sequence shown here is derived from an EMBL/GenBank/DDBJ whole genome shotgun (WGS) entry which is preliminary data.</text>
</comment>
<organism evidence="7 8">
    <name type="scientific">Candida viswanathii</name>
    <dbReference type="NCBI Taxonomy" id="5486"/>
    <lineage>
        <taxon>Eukaryota</taxon>
        <taxon>Fungi</taxon>
        <taxon>Dikarya</taxon>
        <taxon>Ascomycota</taxon>
        <taxon>Saccharomycotina</taxon>
        <taxon>Pichiomycetes</taxon>
        <taxon>Debaryomycetaceae</taxon>
        <taxon>Candida/Lodderomyces clade</taxon>
        <taxon>Candida</taxon>
    </lineage>
</organism>
<evidence type="ECO:0000256" key="3">
    <source>
        <dbReference type="ARBA" id="ARBA00022723"/>
    </source>
</evidence>